<organism evidence="3 4">
    <name type="scientific">Succiniclasticum ruminis DSM 9236</name>
    <dbReference type="NCBI Taxonomy" id="1123323"/>
    <lineage>
        <taxon>Bacteria</taxon>
        <taxon>Bacillati</taxon>
        <taxon>Bacillota</taxon>
        <taxon>Negativicutes</taxon>
        <taxon>Acidaminococcales</taxon>
        <taxon>Acidaminococcaceae</taxon>
        <taxon>Succiniclasticum</taxon>
    </lineage>
</organism>
<proteinExistence type="inferred from homology"/>
<protein>
    <submittedName>
        <fullName evidence="3">Uncharacterized conserved protein YloU, alkaline shock protein (Asp23) family</fullName>
    </submittedName>
</protein>
<evidence type="ECO:0000256" key="2">
    <source>
        <dbReference type="SAM" id="Phobius"/>
    </source>
</evidence>
<reference evidence="3 4" key="1">
    <citation type="submission" date="2016-10" db="EMBL/GenBank/DDBJ databases">
        <authorList>
            <person name="de Groot N.N."/>
        </authorList>
    </citation>
    <scope>NUCLEOTIDE SEQUENCE [LARGE SCALE GENOMIC DNA]</scope>
    <source>
        <strain evidence="3 4">DSM 9236</strain>
    </source>
</reference>
<evidence type="ECO:0000313" key="3">
    <source>
        <dbReference type="EMBL" id="SFE57067.1"/>
    </source>
</evidence>
<sequence length="178" mass="19244">MGITDRVILTLYTIVMAAIAVVLILITLGILPVDYFISEIAALPGNWEYAAGGAVILLISVRLLMAGIGLLGDDSTLTLADADTGKTVVSKRALEDYIADIAQEVYGIYGVKVAVTMEDKDTIDARIKASLEPGVNVFEITEEVKDNVKETIKKVVGLEVKNIEMKFKKIKSNGKEKV</sequence>
<gene>
    <name evidence="3" type="ORF">SAMN05216245_10957</name>
</gene>
<keyword evidence="2" id="KW-1133">Transmembrane helix</keyword>
<name>A0A1I2BME2_9FIRM</name>
<comment type="similarity">
    <text evidence="1">Belongs to the asp23 family.</text>
</comment>
<dbReference type="Proteomes" id="UP000198896">
    <property type="component" value="Unassembled WGS sequence"/>
</dbReference>
<keyword evidence="2" id="KW-0812">Transmembrane</keyword>
<accession>A0A1I2BME2</accession>
<evidence type="ECO:0000256" key="1">
    <source>
        <dbReference type="ARBA" id="ARBA00005721"/>
    </source>
</evidence>
<dbReference type="OrthoDB" id="1679795at2"/>
<dbReference type="Pfam" id="PF03780">
    <property type="entry name" value="Asp23"/>
    <property type="match status" value="1"/>
</dbReference>
<feature type="transmembrane region" description="Helical" evidence="2">
    <location>
        <begin position="7"/>
        <end position="31"/>
    </location>
</feature>
<feature type="transmembrane region" description="Helical" evidence="2">
    <location>
        <begin position="51"/>
        <end position="71"/>
    </location>
</feature>
<dbReference type="InterPro" id="IPR005531">
    <property type="entry name" value="Asp23"/>
</dbReference>
<dbReference type="STRING" id="1123323.SAMN05216245_10957"/>
<keyword evidence="2" id="KW-0472">Membrane</keyword>
<evidence type="ECO:0000313" key="4">
    <source>
        <dbReference type="Proteomes" id="UP000198896"/>
    </source>
</evidence>
<dbReference type="EMBL" id="FONL01000009">
    <property type="protein sequence ID" value="SFE57067.1"/>
    <property type="molecule type" value="Genomic_DNA"/>
</dbReference>
<keyword evidence="4" id="KW-1185">Reference proteome</keyword>
<dbReference type="RefSeq" id="WP_094030719.1">
    <property type="nucleotide sequence ID" value="NZ_FONL01000009.1"/>
</dbReference>
<dbReference type="NCBIfam" id="NF033218">
    <property type="entry name" value="anchor_AmaP"/>
    <property type="match status" value="1"/>
</dbReference>
<dbReference type="AlphaFoldDB" id="A0A1I2BME2"/>